<dbReference type="Pfam" id="PF01596">
    <property type="entry name" value="Methyltransf_3"/>
    <property type="match status" value="1"/>
</dbReference>
<dbReference type="Gene3D" id="3.40.50.150">
    <property type="entry name" value="Vaccinia Virus protein VP39"/>
    <property type="match status" value="1"/>
</dbReference>
<evidence type="ECO:0000313" key="4">
    <source>
        <dbReference type="EMBL" id="GGL47523.1"/>
    </source>
</evidence>
<keyword evidence="3" id="KW-0949">S-adenosyl-L-methionine</keyword>
<dbReference type="Proteomes" id="UP000613840">
    <property type="component" value="Unassembled WGS sequence"/>
</dbReference>
<dbReference type="InterPro" id="IPR002935">
    <property type="entry name" value="SAM_O-MeTrfase"/>
</dbReference>
<gene>
    <name evidence="4" type="ORF">GCM10011575_01720</name>
</gene>
<evidence type="ECO:0000256" key="2">
    <source>
        <dbReference type="ARBA" id="ARBA00022679"/>
    </source>
</evidence>
<evidence type="ECO:0000313" key="5">
    <source>
        <dbReference type="Proteomes" id="UP000613840"/>
    </source>
</evidence>
<dbReference type="AlphaFoldDB" id="A0A917W0J4"/>
<comment type="caution">
    <text evidence="4">The sequence shown here is derived from an EMBL/GenBank/DDBJ whole genome shotgun (WGS) entry which is preliminary data.</text>
</comment>
<dbReference type="PANTHER" id="PTHR10509">
    <property type="entry name" value="O-METHYLTRANSFERASE-RELATED"/>
    <property type="match status" value="1"/>
</dbReference>
<keyword evidence="1" id="KW-0489">Methyltransferase</keyword>
<dbReference type="CDD" id="cd02440">
    <property type="entry name" value="AdoMet_MTases"/>
    <property type="match status" value="1"/>
</dbReference>
<protein>
    <submittedName>
        <fullName evidence="4">O-methyltransferase</fullName>
    </submittedName>
</protein>
<dbReference type="GO" id="GO:0008757">
    <property type="term" value="F:S-adenosylmethionine-dependent methyltransferase activity"/>
    <property type="evidence" value="ECO:0007669"/>
    <property type="project" value="TreeGrafter"/>
</dbReference>
<keyword evidence="2" id="KW-0808">Transferase</keyword>
<name>A0A917W0J4_9ACTN</name>
<evidence type="ECO:0000256" key="3">
    <source>
        <dbReference type="ARBA" id="ARBA00022691"/>
    </source>
</evidence>
<dbReference type="GO" id="GO:0032259">
    <property type="term" value="P:methylation"/>
    <property type="evidence" value="ECO:0007669"/>
    <property type="project" value="UniProtKB-KW"/>
</dbReference>
<dbReference type="PANTHER" id="PTHR10509:SF85">
    <property type="entry name" value="O-METHYLTRANSFERASE RV1220C-RELATED"/>
    <property type="match status" value="1"/>
</dbReference>
<dbReference type="PROSITE" id="PS51682">
    <property type="entry name" value="SAM_OMT_I"/>
    <property type="match status" value="1"/>
</dbReference>
<evidence type="ECO:0000256" key="1">
    <source>
        <dbReference type="ARBA" id="ARBA00022603"/>
    </source>
</evidence>
<reference evidence="4" key="1">
    <citation type="journal article" date="2014" name="Int. J. Syst. Evol. Microbiol.">
        <title>Complete genome sequence of Corynebacterium casei LMG S-19264T (=DSM 44701T), isolated from a smear-ripened cheese.</title>
        <authorList>
            <consortium name="US DOE Joint Genome Institute (JGI-PGF)"/>
            <person name="Walter F."/>
            <person name="Albersmeier A."/>
            <person name="Kalinowski J."/>
            <person name="Ruckert C."/>
        </authorList>
    </citation>
    <scope>NUCLEOTIDE SEQUENCE</scope>
    <source>
        <strain evidence="4">CGMCC 4.7306</strain>
    </source>
</reference>
<dbReference type="SUPFAM" id="SSF53335">
    <property type="entry name" value="S-adenosyl-L-methionine-dependent methyltransferases"/>
    <property type="match status" value="1"/>
</dbReference>
<sequence>MAVILGVGDPAFARVRSVTTPDSPFGSLASQTGAEYPTQDTWVYAELFNEENPAATEARQAGRQFGATPVSRGAASTLTVLAKAINARAVVEVGSGAGVSGLALFAGMQPDGILTSVDIEPEHQNAARQAYRSVGIPSQRFRLIAGAALNVLPKLSDGAYDLVLIDADKLEYPEYVEQSFRLLRHGGLLVIDNTLWHNRTADPGNNDDETLAIRDAVQAVRENEELLSTLVPSGDGLLIAVKL</sequence>
<dbReference type="InterPro" id="IPR050362">
    <property type="entry name" value="Cation-dep_OMT"/>
</dbReference>
<keyword evidence="5" id="KW-1185">Reference proteome</keyword>
<organism evidence="4 5">
    <name type="scientific">Microlunatus endophyticus</name>
    <dbReference type="NCBI Taxonomy" id="1716077"/>
    <lineage>
        <taxon>Bacteria</taxon>
        <taxon>Bacillati</taxon>
        <taxon>Actinomycetota</taxon>
        <taxon>Actinomycetes</taxon>
        <taxon>Propionibacteriales</taxon>
        <taxon>Propionibacteriaceae</taxon>
        <taxon>Microlunatus</taxon>
    </lineage>
</organism>
<dbReference type="InterPro" id="IPR029063">
    <property type="entry name" value="SAM-dependent_MTases_sf"/>
</dbReference>
<reference evidence="4" key="2">
    <citation type="submission" date="2020-09" db="EMBL/GenBank/DDBJ databases">
        <authorList>
            <person name="Sun Q."/>
            <person name="Zhou Y."/>
        </authorList>
    </citation>
    <scope>NUCLEOTIDE SEQUENCE</scope>
    <source>
        <strain evidence="4">CGMCC 4.7306</strain>
    </source>
</reference>
<accession>A0A917W0J4</accession>
<proteinExistence type="predicted"/>
<dbReference type="EMBL" id="BMMZ01000001">
    <property type="protein sequence ID" value="GGL47523.1"/>
    <property type="molecule type" value="Genomic_DNA"/>
</dbReference>
<dbReference type="GO" id="GO:0008171">
    <property type="term" value="F:O-methyltransferase activity"/>
    <property type="evidence" value="ECO:0007669"/>
    <property type="project" value="InterPro"/>
</dbReference>